<keyword evidence="9 13" id="KW-0408">Iron</keyword>
<proteinExistence type="inferred from homology"/>
<dbReference type="AlphaFoldDB" id="A0A2S8IYT5"/>
<comment type="catalytic activity">
    <reaction evidence="1">
        <text>(6R)-L-erythro-5,6,7,8-tetrahydrobiopterin + L-phenylalanine + O2 = (4aS,6R)-4a-hydroxy-L-erythro-5,6,7,8-tetrahydrobiopterin + L-tyrosine</text>
        <dbReference type="Rhea" id="RHEA:20273"/>
        <dbReference type="ChEBI" id="CHEBI:15379"/>
        <dbReference type="ChEBI" id="CHEBI:15642"/>
        <dbReference type="ChEBI" id="CHEBI:58095"/>
        <dbReference type="ChEBI" id="CHEBI:58315"/>
        <dbReference type="ChEBI" id="CHEBI:59560"/>
        <dbReference type="EC" id="1.14.16.1"/>
    </reaction>
</comment>
<keyword evidence="7 13" id="KW-0479">Metal-binding</keyword>
<evidence type="ECO:0000256" key="9">
    <source>
        <dbReference type="ARBA" id="ARBA00023004"/>
    </source>
</evidence>
<dbReference type="GO" id="GO:0006559">
    <property type="term" value="P:L-phenylalanine catabolic process"/>
    <property type="evidence" value="ECO:0007669"/>
    <property type="project" value="UniProtKB-UniPathway"/>
</dbReference>
<dbReference type="GO" id="GO:0005506">
    <property type="term" value="F:iron ion binding"/>
    <property type="evidence" value="ECO:0007669"/>
    <property type="project" value="InterPro"/>
</dbReference>
<sequence length="344" mass="38678">MSILRINSLFDARLSHHQENQRQLCAHSARRPLYTCMVPNHSVQSLIMSTVVTAKLQEQFDAGLETRADFTIDQPLERYGQVDHAVWKQLYARQSALLRGRACDAFVAGLGKIDLPADRVPSFADVNRQLKPATGWEIVAVPGLVPDRVFFGHLANRRFPVTWWMRRPDQLDYLQEPDCFHDLFGHVPLLIDPVFADYMQAYGRTALAVADDEAALARLARLYWYTVEFGLIRDPRGTNGLSIYGAGIVSSKSESLYSLESAAPNRLGFDLERVMRTKYRIDTFQKTYFVIDDFAQLFALADVDGRALADRLAALPEFAAGAVLDTDRVLHRGTGEGWPDDADA</sequence>
<evidence type="ECO:0000256" key="8">
    <source>
        <dbReference type="ARBA" id="ARBA00023002"/>
    </source>
</evidence>
<name>A0A2S8IYT5_BURCE</name>
<dbReference type="InterPro" id="IPR019774">
    <property type="entry name" value="Aromatic-AA_hydroxylase_C"/>
</dbReference>
<dbReference type="SUPFAM" id="SSF56534">
    <property type="entry name" value="Aromatic aminoacid monoxygenases, catalytic and oligomerization domains"/>
    <property type="match status" value="1"/>
</dbReference>
<keyword evidence="8" id="KW-0560">Oxidoreductase</keyword>
<dbReference type="InterPro" id="IPR036951">
    <property type="entry name" value="ArAA_hydroxylase_sf"/>
</dbReference>
<dbReference type="InterPro" id="IPR018301">
    <property type="entry name" value="ArAA_hydroxylase_Fe/CU_BS"/>
</dbReference>
<dbReference type="NCBIfam" id="NF008877">
    <property type="entry name" value="PRK11913.1-2"/>
    <property type="match status" value="1"/>
</dbReference>
<dbReference type="Pfam" id="PF00351">
    <property type="entry name" value="Biopterin_H"/>
    <property type="match status" value="1"/>
</dbReference>
<keyword evidence="11" id="KW-0585">Phenylalanine catabolism</keyword>
<protein>
    <recommendedName>
        <fullName evidence="6">Phenylalanine-4-hydroxylase</fullName>
        <ecNumber evidence="5">1.14.16.1</ecNumber>
    </recommendedName>
    <alternativeName>
        <fullName evidence="12">Phe-4-monooxygenase</fullName>
    </alternativeName>
</protein>
<evidence type="ECO:0000256" key="5">
    <source>
        <dbReference type="ARBA" id="ARBA00011995"/>
    </source>
</evidence>
<evidence type="ECO:0000259" key="14">
    <source>
        <dbReference type="PROSITE" id="PS51410"/>
    </source>
</evidence>
<comment type="caution">
    <text evidence="15">The sequence shown here is derived from an EMBL/GenBank/DDBJ whole genome shotgun (WGS) entry which is preliminary data.</text>
</comment>
<dbReference type="InterPro" id="IPR005960">
    <property type="entry name" value="Phe-4-hydroxylase_mono"/>
</dbReference>
<evidence type="ECO:0000256" key="3">
    <source>
        <dbReference type="ARBA" id="ARBA00005088"/>
    </source>
</evidence>
<dbReference type="PROSITE" id="PS51410">
    <property type="entry name" value="BH4_AAA_HYDROXYL_2"/>
    <property type="match status" value="1"/>
</dbReference>
<dbReference type="EMBL" id="PUIQ01000008">
    <property type="protein sequence ID" value="PQP19888.1"/>
    <property type="molecule type" value="Genomic_DNA"/>
</dbReference>
<dbReference type="InterPro" id="IPR036329">
    <property type="entry name" value="Aro-AA_hydroxylase_C_sf"/>
</dbReference>
<feature type="domain" description="Biopterin-dependent aromatic amino acid hydroxylase family profile" evidence="14">
    <location>
        <begin position="1"/>
        <end position="344"/>
    </location>
</feature>
<dbReference type="GO" id="GO:0004505">
    <property type="term" value="F:phenylalanine 4-monooxygenase activity"/>
    <property type="evidence" value="ECO:0007669"/>
    <property type="project" value="UniProtKB-EC"/>
</dbReference>
<dbReference type="InterPro" id="IPR001273">
    <property type="entry name" value="ArAA_hydroxylase"/>
</dbReference>
<evidence type="ECO:0000256" key="10">
    <source>
        <dbReference type="ARBA" id="ARBA00023033"/>
    </source>
</evidence>
<dbReference type="EC" id="1.14.16.1" evidence="5"/>
<dbReference type="PANTHER" id="PTHR11473">
    <property type="entry name" value="AROMATIC AMINO ACID HYDROXYLASE"/>
    <property type="match status" value="1"/>
</dbReference>
<evidence type="ECO:0000256" key="6">
    <source>
        <dbReference type="ARBA" id="ARBA00020276"/>
    </source>
</evidence>
<feature type="binding site" evidence="13">
    <location>
        <position position="228"/>
    </location>
    <ligand>
        <name>Fe cation</name>
        <dbReference type="ChEBI" id="CHEBI:24875"/>
    </ligand>
</feature>
<feature type="binding site" evidence="13">
    <location>
        <position position="186"/>
    </location>
    <ligand>
        <name>Fe cation</name>
        <dbReference type="ChEBI" id="CHEBI:24875"/>
    </ligand>
</feature>
<evidence type="ECO:0000313" key="15">
    <source>
        <dbReference type="EMBL" id="PQP19888.1"/>
    </source>
</evidence>
<dbReference type="PANTHER" id="PTHR11473:SF24">
    <property type="entry name" value="PHENYLALANINE-4-HYDROXYLASE"/>
    <property type="match status" value="1"/>
</dbReference>
<evidence type="ECO:0000256" key="13">
    <source>
        <dbReference type="PIRSR" id="PIRSR601273-2"/>
    </source>
</evidence>
<comment type="cofactor">
    <cofactor evidence="2 13">
        <name>Fe(2+)</name>
        <dbReference type="ChEBI" id="CHEBI:29033"/>
    </cofactor>
</comment>
<evidence type="ECO:0000256" key="2">
    <source>
        <dbReference type="ARBA" id="ARBA00001954"/>
    </source>
</evidence>
<comment type="pathway">
    <text evidence="3">Amino-acid degradation; L-phenylalanine degradation; acetoacetate and fumarate from L-phenylalanine: step 1/6.</text>
</comment>
<keyword evidence="10 15" id="KW-0503">Monooxygenase</keyword>
<evidence type="ECO:0000256" key="1">
    <source>
        <dbReference type="ARBA" id="ARBA00001060"/>
    </source>
</evidence>
<dbReference type="PROSITE" id="PS00367">
    <property type="entry name" value="BH4_AAA_HYDROXYL_1"/>
    <property type="match status" value="1"/>
</dbReference>
<organism evidence="15 16">
    <name type="scientific">Burkholderia cepacia</name>
    <name type="common">Pseudomonas cepacia</name>
    <dbReference type="NCBI Taxonomy" id="292"/>
    <lineage>
        <taxon>Bacteria</taxon>
        <taxon>Pseudomonadati</taxon>
        <taxon>Pseudomonadota</taxon>
        <taxon>Betaproteobacteria</taxon>
        <taxon>Burkholderiales</taxon>
        <taxon>Burkholderiaceae</taxon>
        <taxon>Burkholderia</taxon>
        <taxon>Burkholderia cepacia complex</taxon>
    </lineage>
</organism>
<gene>
    <name evidence="15" type="ORF">C5615_08350</name>
</gene>
<dbReference type="Gene3D" id="1.10.800.10">
    <property type="entry name" value="Aromatic amino acid hydroxylase"/>
    <property type="match status" value="1"/>
</dbReference>
<reference evidence="15 16" key="1">
    <citation type="submission" date="2018-02" db="EMBL/GenBank/DDBJ databases">
        <title>Draft genome sequencing of Burkholderia cepacia Y14-15.</title>
        <authorList>
            <person name="Zheng B.-X."/>
        </authorList>
    </citation>
    <scope>NUCLEOTIDE SEQUENCE [LARGE SCALE GENOMIC DNA]</scope>
    <source>
        <strain evidence="15 16">Y14-15</strain>
    </source>
</reference>
<evidence type="ECO:0000313" key="16">
    <source>
        <dbReference type="Proteomes" id="UP000238206"/>
    </source>
</evidence>
<dbReference type="NCBIfam" id="TIGR01267">
    <property type="entry name" value="Phe4hydrox_mono"/>
    <property type="match status" value="1"/>
</dbReference>
<feature type="binding site" evidence="13">
    <location>
        <position position="181"/>
    </location>
    <ligand>
        <name>Fe cation</name>
        <dbReference type="ChEBI" id="CHEBI:24875"/>
    </ligand>
</feature>
<dbReference type="UniPathway" id="UPA00139">
    <property type="reaction ID" value="UER00337"/>
</dbReference>
<accession>A0A2S8IYT5</accession>
<dbReference type="CDD" id="cd03348">
    <property type="entry name" value="pro_PheOH"/>
    <property type="match status" value="1"/>
</dbReference>
<comment type="similarity">
    <text evidence="4">Belongs to the biopterin-dependent aromatic amino acid hydroxylase family.</text>
</comment>
<evidence type="ECO:0000256" key="11">
    <source>
        <dbReference type="ARBA" id="ARBA00023232"/>
    </source>
</evidence>
<dbReference type="PRINTS" id="PR00372">
    <property type="entry name" value="FYWHYDRXLASE"/>
</dbReference>
<evidence type="ECO:0000256" key="7">
    <source>
        <dbReference type="ARBA" id="ARBA00022723"/>
    </source>
</evidence>
<evidence type="ECO:0000256" key="4">
    <source>
        <dbReference type="ARBA" id="ARBA00009712"/>
    </source>
</evidence>
<dbReference type="Proteomes" id="UP000238206">
    <property type="component" value="Unassembled WGS sequence"/>
</dbReference>
<evidence type="ECO:0000256" key="12">
    <source>
        <dbReference type="ARBA" id="ARBA00029922"/>
    </source>
</evidence>